<protein>
    <submittedName>
        <fullName evidence="1">Uncharacterized protein</fullName>
    </submittedName>
</protein>
<dbReference type="EMBL" id="JAIWYP010000014">
    <property type="protein sequence ID" value="KAH3708850.1"/>
    <property type="molecule type" value="Genomic_DNA"/>
</dbReference>
<accession>A0A9D3Z1F2</accession>
<sequence>MDINIHFTEQVLCAKWKGFKNHENVSLEVGIGSNRSSPDVVPLKSISGNINTFCLKSSLIVKNDVYFFLVRANCSGGSTISSSNGVRIYQKQLLEKSVHVKIGKDCLTTFENIMNVSVRNYTAYSKTPFSLTIGQRYVLFMEDNEWQNIMNITTIDGIIHKEANVYYIRAFIERPTLQLQHSFLSEHRVLLRVNRCPDESIQSINNQLNVSWILDGIQTKQDILFSVGLFTILDDNSSVEVVAFQKPVAANNYTILDVADRISYLAKVRICNNVRCLRPINSNKFTVEKEVPIVLVTYAELTIKAAGDCVDLRAAWEFTGDVKCIGFFQWSLSRDDKGGHLLSVWNTVLSKGSAEMKVMVDLIWR</sequence>
<reference evidence="1" key="2">
    <citation type="submission" date="2020-11" db="EMBL/GenBank/DDBJ databases">
        <authorList>
            <person name="McCartney M.A."/>
            <person name="Auch B."/>
            <person name="Kono T."/>
            <person name="Mallez S."/>
            <person name="Becker A."/>
            <person name="Gohl D.M."/>
            <person name="Silverstein K.A.T."/>
            <person name="Koren S."/>
            <person name="Bechman K.B."/>
            <person name="Herman A."/>
            <person name="Abrahante J.E."/>
            <person name="Garbe J."/>
        </authorList>
    </citation>
    <scope>NUCLEOTIDE SEQUENCE</scope>
    <source>
        <strain evidence="1">Duluth1</strain>
        <tissue evidence="1">Whole animal</tissue>
    </source>
</reference>
<dbReference type="AlphaFoldDB" id="A0A9D3Z1F2"/>
<evidence type="ECO:0000313" key="2">
    <source>
        <dbReference type="Proteomes" id="UP000828390"/>
    </source>
</evidence>
<comment type="caution">
    <text evidence="1">The sequence shown here is derived from an EMBL/GenBank/DDBJ whole genome shotgun (WGS) entry which is preliminary data.</text>
</comment>
<evidence type="ECO:0000313" key="1">
    <source>
        <dbReference type="EMBL" id="KAH3708850.1"/>
    </source>
</evidence>
<gene>
    <name evidence="1" type="ORF">DPMN_068309</name>
</gene>
<reference evidence="1" key="1">
    <citation type="journal article" date="2019" name="bioRxiv">
        <title>The Genome of the Zebra Mussel, Dreissena polymorpha: A Resource for Invasive Species Research.</title>
        <authorList>
            <person name="McCartney M.A."/>
            <person name="Auch B."/>
            <person name="Kono T."/>
            <person name="Mallez S."/>
            <person name="Zhang Y."/>
            <person name="Obille A."/>
            <person name="Becker A."/>
            <person name="Abrahante J.E."/>
            <person name="Garbe J."/>
            <person name="Badalamenti J.P."/>
            <person name="Herman A."/>
            <person name="Mangelson H."/>
            <person name="Liachko I."/>
            <person name="Sullivan S."/>
            <person name="Sone E.D."/>
            <person name="Koren S."/>
            <person name="Silverstein K.A.T."/>
            <person name="Beckman K.B."/>
            <person name="Gohl D.M."/>
        </authorList>
    </citation>
    <scope>NUCLEOTIDE SEQUENCE</scope>
    <source>
        <strain evidence="1">Duluth1</strain>
        <tissue evidence="1">Whole animal</tissue>
    </source>
</reference>
<keyword evidence="2" id="KW-1185">Reference proteome</keyword>
<organism evidence="1 2">
    <name type="scientific">Dreissena polymorpha</name>
    <name type="common">Zebra mussel</name>
    <name type="synonym">Mytilus polymorpha</name>
    <dbReference type="NCBI Taxonomy" id="45954"/>
    <lineage>
        <taxon>Eukaryota</taxon>
        <taxon>Metazoa</taxon>
        <taxon>Spiralia</taxon>
        <taxon>Lophotrochozoa</taxon>
        <taxon>Mollusca</taxon>
        <taxon>Bivalvia</taxon>
        <taxon>Autobranchia</taxon>
        <taxon>Heteroconchia</taxon>
        <taxon>Euheterodonta</taxon>
        <taxon>Imparidentia</taxon>
        <taxon>Neoheterodontei</taxon>
        <taxon>Myida</taxon>
        <taxon>Dreissenoidea</taxon>
        <taxon>Dreissenidae</taxon>
        <taxon>Dreissena</taxon>
    </lineage>
</organism>
<dbReference type="Proteomes" id="UP000828390">
    <property type="component" value="Unassembled WGS sequence"/>
</dbReference>
<proteinExistence type="predicted"/>
<name>A0A9D3Z1F2_DREPO</name>